<dbReference type="CDD" id="cd21790">
    <property type="entry name" value="Rad21_Rec8_M_ScRec8p-like"/>
    <property type="match status" value="1"/>
</dbReference>
<evidence type="ECO:0000259" key="4">
    <source>
        <dbReference type="Pfam" id="PF04825"/>
    </source>
</evidence>
<evidence type="ECO:0000256" key="1">
    <source>
        <dbReference type="ARBA" id="ARBA00004123"/>
    </source>
</evidence>
<protein>
    <submittedName>
        <fullName evidence="5">WGS project CCBQ000000000 data, contig 00017</fullName>
    </submittedName>
</protein>
<accession>A0A0A8L616</accession>
<sequence length="636" mass="71564">MAEVGVRIAQDQNIATVWLLSSLGSSHSVNVKKKEIVKVSIPNTCQILASEQVSMPLRHTGQLLYGVTVCYERKTGFILADVHNLRDAVQRQWIGLKPLGSHSGGSSNKSRSKLVESQVITKTANNFLQDDPNFDMVMRLKMDSNLDALLNGDARNNGTGLVNTANGSGIADKNAIRQDDMWREMEIGNEPYYDARSRAHTASSGQGLRYGIDADEYEEDDLAPIDVELNFRLDEVLTDNESEAANLSAVNSDLGLNYNNDATHGIDLNMPRLEEAETSDTHLAEMKRRLGLDYEDEDEDGNDPQENDANTRSPPQKRQKVANSFQKIKIDDSIGQLTDTLRYNHENYVEIMKQLHARKLTRGKSVIPDWKQLFVDEDQPSHVLDLYAEIFQPFSSTNFQQGRKGRAMHSTGDVSRSSSVLSLEHGRRMDFANVSSSGDSNRLNLNNLPEQINEYNEFMDMPMDDPEYMELDIPPSSFGRNVNRVYTADLDSLEDLRGYEQQRRIGLRGDSGSGDFLSGSDSLTQTLNENQQLAFIHDRQTEKFFRYISERAKEVGKRTVTFPGYSRKFLFEDIIPSKLSQEEDQEVISVTKRIACNAFLSLLQLATSGKLKIDLYDVGQEKSHTVLNGDDIVVYC</sequence>
<name>A0A0A8L616_9SACH</name>
<feature type="compositionally biased region" description="Polar residues" evidence="3">
    <location>
        <begin position="412"/>
        <end position="421"/>
    </location>
</feature>
<keyword evidence="2" id="KW-0539">Nucleus</keyword>
<dbReference type="GO" id="GO:0007062">
    <property type="term" value="P:sister chromatid cohesion"/>
    <property type="evidence" value="ECO:0007669"/>
    <property type="project" value="InterPro"/>
</dbReference>
<gene>
    <name evidence="5" type="ORF">KLDO_g2779</name>
</gene>
<feature type="region of interest" description="Disordered" evidence="3">
    <location>
        <begin position="400"/>
        <end position="421"/>
    </location>
</feature>
<feature type="domain" description="Rad21/Rec8-like protein N-terminal" evidence="4">
    <location>
        <begin position="9"/>
        <end position="94"/>
    </location>
</feature>
<dbReference type="OrthoDB" id="5427633at2759"/>
<dbReference type="GO" id="GO:0008278">
    <property type="term" value="C:cohesin complex"/>
    <property type="evidence" value="ECO:0007669"/>
    <property type="project" value="InterPro"/>
</dbReference>
<dbReference type="GO" id="GO:0005634">
    <property type="term" value="C:nucleus"/>
    <property type="evidence" value="ECO:0007669"/>
    <property type="project" value="UniProtKB-SubCell"/>
</dbReference>
<dbReference type="InterPro" id="IPR006910">
    <property type="entry name" value="Rad21_Rec8_N"/>
</dbReference>
<dbReference type="GO" id="GO:0003682">
    <property type="term" value="F:chromatin binding"/>
    <property type="evidence" value="ECO:0007669"/>
    <property type="project" value="TreeGrafter"/>
</dbReference>
<organism evidence="5 6">
    <name type="scientific">Kluyveromyces dobzhanskii CBS 2104</name>
    <dbReference type="NCBI Taxonomy" id="1427455"/>
    <lineage>
        <taxon>Eukaryota</taxon>
        <taxon>Fungi</taxon>
        <taxon>Dikarya</taxon>
        <taxon>Ascomycota</taxon>
        <taxon>Saccharomycotina</taxon>
        <taxon>Saccharomycetes</taxon>
        <taxon>Saccharomycetales</taxon>
        <taxon>Saccharomycetaceae</taxon>
        <taxon>Kluyveromyces</taxon>
    </lineage>
</organism>
<dbReference type="AlphaFoldDB" id="A0A0A8L616"/>
<dbReference type="EMBL" id="CCBQ010000038">
    <property type="protein sequence ID" value="CDO94515.1"/>
    <property type="molecule type" value="Genomic_DNA"/>
</dbReference>
<dbReference type="Pfam" id="PF04825">
    <property type="entry name" value="Rad21_Rec8_N"/>
    <property type="match status" value="1"/>
</dbReference>
<reference evidence="5 6" key="1">
    <citation type="submission" date="2014-03" db="EMBL/GenBank/DDBJ databases">
        <title>The genome of Kluyveromyces dobzhanskii.</title>
        <authorList>
            <person name="Nystedt B."/>
            <person name="Astrom S."/>
        </authorList>
    </citation>
    <scope>NUCLEOTIDE SEQUENCE [LARGE SCALE GENOMIC DNA]</scope>
    <source>
        <strain evidence="5 6">CBS 2104</strain>
    </source>
</reference>
<evidence type="ECO:0000313" key="5">
    <source>
        <dbReference type="EMBL" id="CDO94515.1"/>
    </source>
</evidence>
<comment type="subcellular location">
    <subcellularLocation>
        <location evidence="1">Nucleus</location>
    </subcellularLocation>
</comment>
<dbReference type="Proteomes" id="UP000031516">
    <property type="component" value="Unassembled WGS sequence"/>
</dbReference>
<dbReference type="PANTHER" id="PTHR12585">
    <property type="entry name" value="SCC1 / RAD21 FAMILY MEMBER"/>
    <property type="match status" value="1"/>
</dbReference>
<comment type="caution">
    <text evidence="5">The sequence shown here is derived from an EMBL/GenBank/DDBJ whole genome shotgun (WGS) entry which is preliminary data.</text>
</comment>
<keyword evidence="6" id="KW-1185">Reference proteome</keyword>
<evidence type="ECO:0000256" key="2">
    <source>
        <dbReference type="ARBA" id="ARBA00023242"/>
    </source>
</evidence>
<feature type="region of interest" description="Disordered" evidence="3">
    <location>
        <begin position="294"/>
        <end position="321"/>
    </location>
</feature>
<dbReference type="InterPro" id="IPR039781">
    <property type="entry name" value="Rad21/Rec8-like"/>
</dbReference>
<feature type="compositionally biased region" description="Acidic residues" evidence="3">
    <location>
        <begin position="294"/>
        <end position="306"/>
    </location>
</feature>
<evidence type="ECO:0000256" key="3">
    <source>
        <dbReference type="SAM" id="MobiDB-lite"/>
    </source>
</evidence>
<dbReference type="PANTHER" id="PTHR12585:SF51">
    <property type="entry name" value="MEIOTIC RECOMBINATION PROTEIN REC8"/>
    <property type="match status" value="1"/>
</dbReference>
<dbReference type="GO" id="GO:0006302">
    <property type="term" value="P:double-strand break repair"/>
    <property type="evidence" value="ECO:0007669"/>
    <property type="project" value="TreeGrafter"/>
</dbReference>
<proteinExistence type="predicted"/>
<evidence type="ECO:0000313" key="6">
    <source>
        <dbReference type="Proteomes" id="UP000031516"/>
    </source>
</evidence>